<comment type="caution">
    <text evidence="1">The sequence shown here is derived from an EMBL/GenBank/DDBJ whole genome shotgun (WGS) entry which is preliminary data.</text>
</comment>
<dbReference type="EMBL" id="CAAALY010277267">
    <property type="protein sequence ID" value="VEL42879.1"/>
    <property type="molecule type" value="Genomic_DNA"/>
</dbReference>
<dbReference type="AlphaFoldDB" id="A0A3S5BF22"/>
<protein>
    <submittedName>
        <fullName evidence="1">Uncharacterized protein</fullName>
    </submittedName>
</protein>
<name>A0A3S5BF22_9PLAT</name>
<gene>
    <name evidence="1" type="ORF">PXEA_LOCUS36319</name>
</gene>
<keyword evidence="2" id="KW-1185">Reference proteome</keyword>
<sequence>MILMARLDSFHRRCLKNVGRLLIRKSYKVP</sequence>
<evidence type="ECO:0000313" key="1">
    <source>
        <dbReference type="EMBL" id="VEL42879.1"/>
    </source>
</evidence>
<organism evidence="1 2">
    <name type="scientific">Protopolystoma xenopodis</name>
    <dbReference type="NCBI Taxonomy" id="117903"/>
    <lineage>
        <taxon>Eukaryota</taxon>
        <taxon>Metazoa</taxon>
        <taxon>Spiralia</taxon>
        <taxon>Lophotrochozoa</taxon>
        <taxon>Platyhelminthes</taxon>
        <taxon>Monogenea</taxon>
        <taxon>Polyopisthocotylea</taxon>
        <taxon>Polystomatidea</taxon>
        <taxon>Polystomatidae</taxon>
        <taxon>Protopolystoma</taxon>
    </lineage>
</organism>
<evidence type="ECO:0000313" key="2">
    <source>
        <dbReference type="Proteomes" id="UP000784294"/>
    </source>
</evidence>
<proteinExistence type="predicted"/>
<accession>A0A3S5BF22</accession>
<dbReference type="Proteomes" id="UP000784294">
    <property type="component" value="Unassembled WGS sequence"/>
</dbReference>
<reference evidence="1" key="1">
    <citation type="submission" date="2018-11" db="EMBL/GenBank/DDBJ databases">
        <authorList>
            <consortium name="Pathogen Informatics"/>
        </authorList>
    </citation>
    <scope>NUCLEOTIDE SEQUENCE</scope>
</reference>